<keyword evidence="3 5" id="KW-0067">ATP-binding</keyword>
<gene>
    <name evidence="5" type="primary">coaE</name>
    <name evidence="7" type="ORF">EZH24_09020</name>
</gene>
<accession>A0ABY2TRB0</accession>
<dbReference type="PROSITE" id="PS51219">
    <property type="entry name" value="DPCK"/>
    <property type="match status" value="1"/>
</dbReference>
<evidence type="ECO:0000256" key="1">
    <source>
        <dbReference type="ARBA" id="ARBA00009018"/>
    </source>
</evidence>
<dbReference type="Gene3D" id="3.40.50.300">
    <property type="entry name" value="P-loop containing nucleotide triphosphate hydrolases"/>
    <property type="match status" value="1"/>
</dbReference>
<keyword evidence="5" id="KW-0963">Cytoplasm</keyword>
<evidence type="ECO:0000256" key="2">
    <source>
        <dbReference type="ARBA" id="ARBA00022741"/>
    </source>
</evidence>
<dbReference type="HAMAP" id="MF_00376">
    <property type="entry name" value="Dephospho_CoA_kinase"/>
    <property type="match status" value="1"/>
</dbReference>
<dbReference type="CDD" id="cd02022">
    <property type="entry name" value="DPCK"/>
    <property type="match status" value="1"/>
</dbReference>
<sequence length="211" mass="24425">MKNVIGIYGLICSGKSSFSKLLAKELNALYIDADIIGHEALNDKNKKEELIKEFSSDILDNNGNIDRKKLGKIVFGNSKKLRKLESINYPYIEKKISELINSTDKDVVIEAALIMRSEIYKMCDSLIYVNSKTADIINRMKKKRNISEKEARKVLKMQIDVKNKKSNADIIINNMRDYNHLVIVSKKLGRHYGDKHKRKSKPKQCRKRLFY</sequence>
<dbReference type="PANTHER" id="PTHR10695">
    <property type="entry name" value="DEPHOSPHO-COA KINASE-RELATED"/>
    <property type="match status" value="1"/>
</dbReference>
<reference evidence="7 8" key="1">
    <citation type="journal article" date="2019" name="Anaerobe">
        <title>Brachyspira catarrhinii sp. nov., an anaerobic intestinal spirochaete isolated from vervet monkeys may have been misidentified as Brachyspira aalborgi in previous studies.</title>
        <authorList>
            <person name="Phillips N.D."/>
            <person name="La T."/>
            <person name="Hampson D.J."/>
        </authorList>
    </citation>
    <scope>NUCLEOTIDE SEQUENCE [LARGE SCALE GENOMIC DNA]</scope>
    <source>
        <strain evidence="7 8">Z12</strain>
    </source>
</reference>
<comment type="function">
    <text evidence="5">Catalyzes the phosphorylation of the 3'-hydroxyl group of dephosphocoenzyme A to form coenzyme A.</text>
</comment>
<keyword evidence="5 7" id="KW-0418">Kinase</keyword>
<dbReference type="RefSeq" id="WP_137998829.1">
    <property type="nucleotide sequence ID" value="NZ_SJDU01000260.1"/>
</dbReference>
<keyword evidence="8" id="KW-1185">Reference proteome</keyword>
<name>A0ABY2TRB0_9SPIR</name>
<comment type="caution">
    <text evidence="7">The sequence shown here is derived from an EMBL/GenBank/DDBJ whole genome shotgun (WGS) entry which is preliminary data.</text>
</comment>
<proteinExistence type="inferred from homology"/>
<comment type="catalytic activity">
    <reaction evidence="5">
        <text>3'-dephospho-CoA + ATP = ADP + CoA + H(+)</text>
        <dbReference type="Rhea" id="RHEA:18245"/>
        <dbReference type="ChEBI" id="CHEBI:15378"/>
        <dbReference type="ChEBI" id="CHEBI:30616"/>
        <dbReference type="ChEBI" id="CHEBI:57287"/>
        <dbReference type="ChEBI" id="CHEBI:57328"/>
        <dbReference type="ChEBI" id="CHEBI:456216"/>
        <dbReference type="EC" id="2.7.1.24"/>
    </reaction>
</comment>
<evidence type="ECO:0000256" key="5">
    <source>
        <dbReference type="HAMAP-Rule" id="MF_00376"/>
    </source>
</evidence>
<dbReference type="NCBIfam" id="TIGR00152">
    <property type="entry name" value="dephospho-CoA kinase"/>
    <property type="match status" value="1"/>
</dbReference>
<dbReference type="GO" id="GO:0004140">
    <property type="term" value="F:dephospho-CoA kinase activity"/>
    <property type="evidence" value="ECO:0007669"/>
    <property type="project" value="UniProtKB-EC"/>
</dbReference>
<feature type="binding site" evidence="5">
    <location>
        <begin position="12"/>
        <end position="17"/>
    </location>
    <ligand>
        <name>ATP</name>
        <dbReference type="ChEBI" id="CHEBI:30616"/>
    </ligand>
</feature>
<evidence type="ECO:0000313" key="8">
    <source>
        <dbReference type="Proteomes" id="UP000310168"/>
    </source>
</evidence>
<keyword evidence="4 5" id="KW-0173">Coenzyme A biosynthesis</keyword>
<comment type="pathway">
    <text evidence="5">Cofactor biosynthesis; coenzyme A biosynthesis; CoA from (R)-pantothenate: step 5/5.</text>
</comment>
<dbReference type="SUPFAM" id="SSF52540">
    <property type="entry name" value="P-loop containing nucleoside triphosphate hydrolases"/>
    <property type="match status" value="1"/>
</dbReference>
<comment type="similarity">
    <text evidence="1 5">Belongs to the CoaE family.</text>
</comment>
<evidence type="ECO:0000313" key="7">
    <source>
        <dbReference type="EMBL" id="TKZ32782.1"/>
    </source>
</evidence>
<keyword evidence="2 5" id="KW-0547">Nucleotide-binding</keyword>
<dbReference type="InterPro" id="IPR027417">
    <property type="entry name" value="P-loop_NTPase"/>
</dbReference>
<dbReference type="EMBL" id="SJDU01000260">
    <property type="protein sequence ID" value="TKZ32782.1"/>
    <property type="molecule type" value="Genomic_DNA"/>
</dbReference>
<dbReference type="EC" id="2.7.1.24" evidence="5 6"/>
<organism evidence="7 8">
    <name type="scientific">Brachyspira catarrhinii</name>
    <dbReference type="NCBI Taxonomy" id="2528966"/>
    <lineage>
        <taxon>Bacteria</taxon>
        <taxon>Pseudomonadati</taxon>
        <taxon>Spirochaetota</taxon>
        <taxon>Spirochaetia</taxon>
        <taxon>Brachyspirales</taxon>
        <taxon>Brachyspiraceae</taxon>
        <taxon>Brachyspira</taxon>
    </lineage>
</organism>
<comment type="subcellular location">
    <subcellularLocation>
        <location evidence="5">Cytoplasm</location>
    </subcellularLocation>
</comment>
<evidence type="ECO:0000256" key="4">
    <source>
        <dbReference type="ARBA" id="ARBA00022993"/>
    </source>
</evidence>
<dbReference type="Proteomes" id="UP000310168">
    <property type="component" value="Unassembled WGS sequence"/>
</dbReference>
<dbReference type="Pfam" id="PF01121">
    <property type="entry name" value="CoaE"/>
    <property type="match status" value="1"/>
</dbReference>
<evidence type="ECO:0000256" key="6">
    <source>
        <dbReference type="NCBIfam" id="TIGR00152"/>
    </source>
</evidence>
<evidence type="ECO:0000256" key="3">
    <source>
        <dbReference type="ARBA" id="ARBA00022840"/>
    </source>
</evidence>
<dbReference type="PANTHER" id="PTHR10695:SF46">
    <property type="entry name" value="BIFUNCTIONAL COENZYME A SYNTHASE-RELATED"/>
    <property type="match status" value="1"/>
</dbReference>
<keyword evidence="5 7" id="KW-0808">Transferase</keyword>
<protein>
    <recommendedName>
        <fullName evidence="5 6">Dephospho-CoA kinase</fullName>
        <ecNumber evidence="5 6">2.7.1.24</ecNumber>
    </recommendedName>
    <alternativeName>
        <fullName evidence="5">Dephosphocoenzyme A kinase</fullName>
    </alternativeName>
</protein>
<dbReference type="InterPro" id="IPR001977">
    <property type="entry name" value="Depp_CoAkinase"/>
</dbReference>